<keyword evidence="5 7" id="KW-0472">Membrane</keyword>
<protein>
    <recommendedName>
        <fullName evidence="10">Integral membrane protein-like protein</fullName>
    </recommendedName>
</protein>
<dbReference type="eggNOG" id="COG0392">
    <property type="taxonomic scope" value="Bacteria"/>
</dbReference>
<dbReference type="OrthoDB" id="9786506at2"/>
<comment type="caution">
    <text evidence="8">The sequence shown here is derived from an EMBL/GenBank/DDBJ whole genome shotgun (WGS) entry which is preliminary data.</text>
</comment>
<organism evidence="8 9">
    <name type="scientific">Oscillochloris trichoides DG-6</name>
    <dbReference type="NCBI Taxonomy" id="765420"/>
    <lineage>
        <taxon>Bacteria</taxon>
        <taxon>Bacillati</taxon>
        <taxon>Chloroflexota</taxon>
        <taxon>Chloroflexia</taxon>
        <taxon>Chloroflexales</taxon>
        <taxon>Chloroflexineae</taxon>
        <taxon>Oscillochloridaceae</taxon>
        <taxon>Oscillochloris</taxon>
    </lineage>
</organism>
<comment type="subcellular location">
    <subcellularLocation>
        <location evidence="1">Cell membrane</location>
        <topology evidence="1">Multi-pass membrane protein</topology>
    </subcellularLocation>
</comment>
<dbReference type="PANTHER" id="PTHR39087:SF2">
    <property type="entry name" value="UPF0104 MEMBRANE PROTEIN MJ1595"/>
    <property type="match status" value="1"/>
</dbReference>
<evidence type="ECO:0000313" key="9">
    <source>
        <dbReference type="Proteomes" id="UP000054010"/>
    </source>
</evidence>
<evidence type="ECO:0008006" key="10">
    <source>
        <dbReference type="Google" id="ProtNLM"/>
    </source>
</evidence>
<dbReference type="NCBIfam" id="TIGR00374">
    <property type="entry name" value="flippase-like domain"/>
    <property type="match status" value="1"/>
</dbReference>
<dbReference type="InterPro" id="IPR022791">
    <property type="entry name" value="L-PG_synthase/AglD"/>
</dbReference>
<evidence type="ECO:0000256" key="3">
    <source>
        <dbReference type="ARBA" id="ARBA00022692"/>
    </source>
</evidence>
<dbReference type="HOGENOM" id="CLU_048072_3_1_0"/>
<dbReference type="Pfam" id="PF03706">
    <property type="entry name" value="LPG_synthase_TM"/>
    <property type="match status" value="1"/>
</dbReference>
<evidence type="ECO:0000256" key="2">
    <source>
        <dbReference type="ARBA" id="ARBA00022475"/>
    </source>
</evidence>
<evidence type="ECO:0000256" key="6">
    <source>
        <dbReference type="SAM" id="MobiDB-lite"/>
    </source>
</evidence>
<feature type="transmembrane region" description="Helical" evidence="7">
    <location>
        <begin position="38"/>
        <end position="57"/>
    </location>
</feature>
<evidence type="ECO:0000256" key="1">
    <source>
        <dbReference type="ARBA" id="ARBA00004651"/>
    </source>
</evidence>
<dbReference type="STRING" id="765420.OSCT_2581"/>
<name>E1IGY0_9CHLR</name>
<evidence type="ECO:0000256" key="5">
    <source>
        <dbReference type="ARBA" id="ARBA00023136"/>
    </source>
</evidence>
<feature type="transmembrane region" description="Helical" evidence="7">
    <location>
        <begin position="239"/>
        <end position="257"/>
    </location>
</feature>
<dbReference type="EMBL" id="ADVR01000112">
    <property type="protein sequence ID" value="EFO79455.1"/>
    <property type="molecule type" value="Genomic_DNA"/>
</dbReference>
<keyword evidence="3 7" id="KW-0812">Transmembrane</keyword>
<keyword evidence="9" id="KW-1185">Reference proteome</keyword>
<sequence length="349" mass="39483">MRSWKFWIGLFISIFFLSIALRGLDLSNFWETLRHANYWWLLPGVGIYTLVVWVRTWRWRSMLVHIQPISTQRLFPVVVIGYMGNNVYPARAGEVLRSYVLRRKTGIPMSASLATVVLERLFDGLVMLLFVFATLPFAPLPPAYRWMVIGFSIIFAVALAAFMLLAAQPERMSRLYTLAVDTFLPAKLRPRVHGIFDRFIVGLQSLRSPRELMTIFLTSTLIWLGETLKYWFVMHAFPFEVSFPVLMLMTAVVNLFTTIPSSPGYVGTFDAPGIAVLTQFGVAQAIATSYTLVLHVALWLPITLLGAGYMLHESVGWRDMARAAEMKEHPNEIAEPDAERDDVAAGVSS</sequence>
<feature type="region of interest" description="Disordered" evidence="6">
    <location>
        <begin position="328"/>
        <end position="349"/>
    </location>
</feature>
<keyword evidence="2" id="KW-1003">Cell membrane</keyword>
<proteinExistence type="predicted"/>
<evidence type="ECO:0000313" key="8">
    <source>
        <dbReference type="EMBL" id="EFO79455.1"/>
    </source>
</evidence>
<dbReference type="Proteomes" id="UP000054010">
    <property type="component" value="Unassembled WGS sequence"/>
</dbReference>
<dbReference type="GO" id="GO:0005886">
    <property type="term" value="C:plasma membrane"/>
    <property type="evidence" value="ECO:0007669"/>
    <property type="project" value="UniProtKB-SubCell"/>
</dbReference>
<evidence type="ECO:0000256" key="4">
    <source>
        <dbReference type="ARBA" id="ARBA00022989"/>
    </source>
</evidence>
<feature type="transmembrane region" description="Helical" evidence="7">
    <location>
        <begin position="292"/>
        <end position="312"/>
    </location>
</feature>
<feature type="transmembrane region" description="Helical" evidence="7">
    <location>
        <begin position="111"/>
        <end position="138"/>
    </location>
</feature>
<dbReference type="AlphaFoldDB" id="E1IGY0"/>
<dbReference type="PANTHER" id="PTHR39087">
    <property type="entry name" value="UPF0104 MEMBRANE PROTEIN MJ1595"/>
    <property type="match status" value="1"/>
</dbReference>
<evidence type="ECO:0000256" key="7">
    <source>
        <dbReference type="SAM" id="Phobius"/>
    </source>
</evidence>
<feature type="transmembrane region" description="Helical" evidence="7">
    <location>
        <begin position="144"/>
        <end position="167"/>
    </location>
</feature>
<reference evidence="8 9" key="1">
    <citation type="journal article" date="2011" name="J. Bacteriol.">
        <title>Draft genome sequence of the anoxygenic filamentous phototrophic bacterium Oscillochloris trichoides subsp. DG-6.</title>
        <authorList>
            <person name="Kuznetsov B.B."/>
            <person name="Ivanovsky R.N."/>
            <person name="Keppen O.I."/>
            <person name="Sukhacheva M.V."/>
            <person name="Bumazhkin B.K."/>
            <person name="Patutina E.O."/>
            <person name="Beletsky A.V."/>
            <person name="Mardanov A.V."/>
            <person name="Baslerov R.V."/>
            <person name="Panteleeva A.N."/>
            <person name="Kolganova T.V."/>
            <person name="Ravin N.V."/>
            <person name="Skryabin K.G."/>
        </authorList>
    </citation>
    <scope>NUCLEOTIDE SEQUENCE [LARGE SCALE GENOMIC DNA]</scope>
    <source>
        <strain evidence="8 9">DG-6</strain>
    </source>
</reference>
<accession>E1IGY0</accession>
<gene>
    <name evidence="8" type="ORF">OSCT_2581</name>
</gene>
<keyword evidence="4 7" id="KW-1133">Transmembrane helix</keyword>